<evidence type="ECO:0000313" key="2">
    <source>
        <dbReference type="EMBL" id="KAL1138682.1"/>
    </source>
</evidence>
<evidence type="ECO:0000256" key="1">
    <source>
        <dbReference type="SAM" id="MobiDB-lite"/>
    </source>
</evidence>
<organism evidence="2 3">
    <name type="scientific">Ranatra chinensis</name>
    <dbReference type="NCBI Taxonomy" id="642074"/>
    <lineage>
        <taxon>Eukaryota</taxon>
        <taxon>Metazoa</taxon>
        <taxon>Ecdysozoa</taxon>
        <taxon>Arthropoda</taxon>
        <taxon>Hexapoda</taxon>
        <taxon>Insecta</taxon>
        <taxon>Pterygota</taxon>
        <taxon>Neoptera</taxon>
        <taxon>Paraneoptera</taxon>
        <taxon>Hemiptera</taxon>
        <taxon>Heteroptera</taxon>
        <taxon>Panheteroptera</taxon>
        <taxon>Nepomorpha</taxon>
        <taxon>Nepidae</taxon>
        <taxon>Ranatrinae</taxon>
        <taxon>Ranatra</taxon>
    </lineage>
</organism>
<reference evidence="2 3" key="1">
    <citation type="submission" date="2024-07" db="EMBL/GenBank/DDBJ databases">
        <title>Chromosome-level genome assembly of the water stick insect Ranatra chinensis (Heteroptera: Nepidae).</title>
        <authorList>
            <person name="Liu X."/>
        </authorList>
    </citation>
    <scope>NUCLEOTIDE SEQUENCE [LARGE SCALE GENOMIC DNA]</scope>
    <source>
        <strain evidence="2">Cailab_2021Rc</strain>
        <tissue evidence="2">Muscle</tissue>
    </source>
</reference>
<protein>
    <submittedName>
        <fullName evidence="2">Uncharacterized protein</fullName>
    </submittedName>
</protein>
<keyword evidence="3" id="KW-1185">Reference proteome</keyword>
<gene>
    <name evidence="2" type="ORF">AAG570_008744</name>
</gene>
<feature type="region of interest" description="Disordered" evidence="1">
    <location>
        <begin position="178"/>
        <end position="208"/>
    </location>
</feature>
<sequence length="267" mass="30870">MASKRRNMFHKNKNAGDVGKRVERPELFFTLLAISRTCWGQHQSNAVATGGDKQLRLEDIERDNLNGARKNNQQFQQQQQQQYFPQQQLAALQQQYLLQNIPQQTHTPQFYVPQAAYHPVPIIMIPTHTTPFLLPAHDATNFYYQPQPQNLYTLPQNQQHILGFHQTIQQPLLQYTQPQDTDSRYTIPTPKPQQAPFRPSPVLSNPPQRTATYQQNVATYNPYNAIYQQQQQKFVTGVKSTSAPPLKDQHQPTSTQQLGNFNFKSLY</sequence>
<dbReference type="AlphaFoldDB" id="A0ABD0Z4P1"/>
<dbReference type="EMBL" id="JBFDAA010000003">
    <property type="protein sequence ID" value="KAL1138682.1"/>
    <property type="molecule type" value="Genomic_DNA"/>
</dbReference>
<accession>A0ABD0Z4P1</accession>
<feature type="region of interest" description="Disordered" evidence="1">
    <location>
        <begin position="238"/>
        <end position="259"/>
    </location>
</feature>
<dbReference type="Proteomes" id="UP001558652">
    <property type="component" value="Unassembled WGS sequence"/>
</dbReference>
<comment type="caution">
    <text evidence="2">The sequence shown here is derived from an EMBL/GenBank/DDBJ whole genome shotgun (WGS) entry which is preliminary data.</text>
</comment>
<name>A0ABD0Z4P1_9HEMI</name>
<proteinExistence type="predicted"/>
<evidence type="ECO:0000313" key="3">
    <source>
        <dbReference type="Proteomes" id="UP001558652"/>
    </source>
</evidence>